<dbReference type="Proteomes" id="UP000318405">
    <property type="component" value="Unassembled WGS sequence"/>
</dbReference>
<keyword evidence="12" id="KW-1185">Reference proteome</keyword>
<evidence type="ECO:0000256" key="4">
    <source>
        <dbReference type="ARBA" id="ARBA00022475"/>
    </source>
</evidence>
<dbReference type="NCBIfam" id="TIGR01400">
    <property type="entry name" value="fliR"/>
    <property type="match status" value="1"/>
</dbReference>
<evidence type="ECO:0000256" key="8">
    <source>
        <dbReference type="ARBA" id="ARBA00023143"/>
    </source>
</evidence>
<feature type="transmembrane region" description="Helical" evidence="10">
    <location>
        <begin position="212"/>
        <end position="234"/>
    </location>
</feature>
<dbReference type="GO" id="GO:0006605">
    <property type="term" value="P:protein targeting"/>
    <property type="evidence" value="ECO:0007669"/>
    <property type="project" value="UniProtKB-UniRule"/>
</dbReference>
<feature type="transmembrane region" description="Helical" evidence="10">
    <location>
        <begin position="180"/>
        <end position="200"/>
    </location>
</feature>
<dbReference type="AlphaFoldDB" id="A0A556ART5"/>
<protein>
    <recommendedName>
        <fullName evidence="3 9">Flagellar biosynthetic protein FliR</fullName>
    </recommendedName>
</protein>
<comment type="subcellular location">
    <subcellularLocation>
        <location evidence="10">Cell membrane</location>
        <topology evidence="10">Multi-pass membrane protein</topology>
    </subcellularLocation>
    <subcellularLocation>
        <location evidence="10">Bacterial flagellum basal body</location>
    </subcellularLocation>
</comment>
<dbReference type="EMBL" id="VLTJ01000020">
    <property type="protein sequence ID" value="TSH95671.1"/>
    <property type="molecule type" value="Genomic_DNA"/>
</dbReference>
<accession>A0A556ART5</accession>
<organism evidence="11 12">
    <name type="scientific">Verticiella sediminum</name>
    <dbReference type="NCBI Taxonomy" id="1247510"/>
    <lineage>
        <taxon>Bacteria</taxon>
        <taxon>Pseudomonadati</taxon>
        <taxon>Pseudomonadota</taxon>
        <taxon>Betaproteobacteria</taxon>
        <taxon>Burkholderiales</taxon>
        <taxon>Alcaligenaceae</taxon>
        <taxon>Verticiella</taxon>
    </lineage>
</organism>
<gene>
    <name evidence="11" type="primary">fliR</name>
    <name evidence="11" type="ORF">FOZ76_09735</name>
</gene>
<keyword evidence="11" id="KW-0282">Flagellum</keyword>
<sequence>MITFTLEQWYAWINGLFWPLARILALFMVAPLFSENSVPTRARLGLGILLGIAIAPMAGPLPDVPPASWAGLWILAQQILIGLALGLCLRMALAVVQTAGEFVGLQMGLSFATFFEPGTNAQTSVLSRLFYWIALLVFIALDGHLLLLAALVHTFEVLPIADARLGAGGPGALIDWSAQVMTLGLVLSLPLVTALLTMNLSMGILNRTAPQLSVFAVGFPLSLLAGLVMLTIVLPQTTPFLERLFADAYMAFERIVLGFRP</sequence>
<dbReference type="PRINTS" id="PR00953">
    <property type="entry name" value="TYPE3IMRPROT"/>
</dbReference>
<keyword evidence="7 10" id="KW-0472">Membrane</keyword>
<evidence type="ECO:0000256" key="1">
    <source>
        <dbReference type="ARBA" id="ARBA00002578"/>
    </source>
</evidence>
<comment type="caution">
    <text evidence="11">The sequence shown here is derived from an EMBL/GenBank/DDBJ whole genome shotgun (WGS) entry which is preliminary data.</text>
</comment>
<comment type="function">
    <text evidence="1 10">Role in flagellar biosynthesis.</text>
</comment>
<evidence type="ECO:0000256" key="10">
    <source>
        <dbReference type="RuleBase" id="RU362071"/>
    </source>
</evidence>
<dbReference type="GO" id="GO:0044780">
    <property type="term" value="P:bacterial-type flagellum assembly"/>
    <property type="evidence" value="ECO:0007669"/>
    <property type="project" value="UniProtKB-UniRule"/>
</dbReference>
<evidence type="ECO:0000256" key="3">
    <source>
        <dbReference type="ARBA" id="ARBA00021717"/>
    </source>
</evidence>
<evidence type="ECO:0000313" key="12">
    <source>
        <dbReference type="Proteomes" id="UP000318405"/>
    </source>
</evidence>
<evidence type="ECO:0000256" key="7">
    <source>
        <dbReference type="ARBA" id="ARBA00023136"/>
    </source>
</evidence>
<feature type="transmembrane region" description="Helical" evidence="10">
    <location>
        <begin position="44"/>
        <end position="61"/>
    </location>
</feature>
<comment type="similarity">
    <text evidence="2 10">Belongs to the FliR/MopE/SpaR family.</text>
</comment>
<evidence type="ECO:0000256" key="9">
    <source>
        <dbReference type="NCBIfam" id="TIGR01400"/>
    </source>
</evidence>
<dbReference type="PANTHER" id="PTHR30065:SF8">
    <property type="entry name" value="FLAGELLAR BIOSYNTHETIC PROTEIN FLIR"/>
    <property type="match status" value="1"/>
</dbReference>
<proteinExistence type="inferred from homology"/>
<dbReference type="GO" id="GO:0009425">
    <property type="term" value="C:bacterial-type flagellum basal body"/>
    <property type="evidence" value="ECO:0007669"/>
    <property type="project" value="UniProtKB-SubCell"/>
</dbReference>
<keyword evidence="8 10" id="KW-0975">Bacterial flagellum</keyword>
<evidence type="ECO:0000313" key="11">
    <source>
        <dbReference type="EMBL" id="TSH95671.1"/>
    </source>
</evidence>
<name>A0A556ART5_9BURK</name>
<dbReference type="Pfam" id="PF01311">
    <property type="entry name" value="Bac_export_1"/>
    <property type="match status" value="1"/>
</dbReference>
<evidence type="ECO:0000256" key="6">
    <source>
        <dbReference type="ARBA" id="ARBA00022989"/>
    </source>
</evidence>
<dbReference type="PANTHER" id="PTHR30065">
    <property type="entry name" value="FLAGELLAR BIOSYNTHETIC PROTEIN FLIR"/>
    <property type="match status" value="1"/>
</dbReference>
<dbReference type="InterPro" id="IPR002010">
    <property type="entry name" value="T3SS_IM_R"/>
</dbReference>
<reference evidence="11 12" key="1">
    <citation type="submission" date="2019-07" db="EMBL/GenBank/DDBJ databases">
        <title>Qingshengfaniella alkalisoli gen. nov., sp. nov., isolated from saline soil.</title>
        <authorList>
            <person name="Xu L."/>
            <person name="Huang X.-X."/>
            <person name="Sun J.-Q."/>
        </authorList>
    </citation>
    <scope>NUCLEOTIDE SEQUENCE [LARGE SCALE GENOMIC DNA]</scope>
    <source>
        <strain evidence="11 12">DSM 27279</strain>
    </source>
</reference>
<dbReference type="RefSeq" id="WP_143947960.1">
    <property type="nucleotide sequence ID" value="NZ_BAABMB010000002.1"/>
</dbReference>
<keyword evidence="4 10" id="KW-1003">Cell membrane</keyword>
<keyword evidence="5 10" id="KW-0812">Transmembrane</keyword>
<evidence type="ECO:0000256" key="5">
    <source>
        <dbReference type="ARBA" id="ARBA00022692"/>
    </source>
</evidence>
<keyword evidence="6 10" id="KW-1133">Transmembrane helix</keyword>
<feature type="transmembrane region" description="Helical" evidence="10">
    <location>
        <begin position="129"/>
        <end position="152"/>
    </location>
</feature>
<evidence type="ECO:0000256" key="2">
    <source>
        <dbReference type="ARBA" id="ARBA00009772"/>
    </source>
</evidence>
<dbReference type="OrthoDB" id="9797790at2"/>
<dbReference type="GO" id="GO:0005886">
    <property type="term" value="C:plasma membrane"/>
    <property type="evidence" value="ECO:0007669"/>
    <property type="project" value="UniProtKB-SubCell"/>
</dbReference>
<keyword evidence="11" id="KW-0966">Cell projection</keyword>
<feature type="transmembrane region" description="Helical" evidence="10">
    <location>
        <begin position="67"/>
        <end position="89"/>
    </location>
</feature>
<keyword evidence="11" id="KW-0969">Cilium</keyword>
<feature type="transmembrane region" description="Helical" evidence="10">
    <location>
        <begin position="12"/>
        <end position="32"/>
    </location>
</feature>
<dbReference type="InterPro" id="IPR006303">
    <property type="entry name" value="FliR"/>
</dbReference>